<dbReference type="EMBL" id="JANEYG010000132">
    <property type="protein sequence ID" value="KAJ8912350.1"/>
    <property type="molecule type" value="Genomic_DNA"/>
</dbReference>
<gene>
    <name evidence="1" type="ORF">NQ315_014717</name>
</gene>
<dbReference type="PANTHER" id="PTHR45749">
    <property type="match status" value="1"/>
</dbReference>
<evidence type="ECO:0000313" key="2">
    <source>
        <dbReference type="Proteomes" id="UP001159042"/>
    </source>
</evidence>
<keyword evidence="2" id="KW-1185">Reference proteome</keyword>
<dbReference type="AlphaFoldDB" id="A0AAV8VEJ2"/>
<evidence type="ECO:0008006" key="3">
    <source>
        <dbReference type="Google" id="ProtNLM"/>
    </source>
</evidence>
<accession>A0AAV8VEJ2</accession>
<dbReference type="SUPFAM" id="SSF53098">
    <property type="entry name" value="Ribonuclease H-like"/>
    <property type="match status" value="1"/>
</dbReference>
<comment type="caution">
    <text evidence="1">The sequence shown here is derived from an EMBL/GenBank/DDBJ whole genome shotgun (WGS) entry which is preliminary data.</text>
</comment>
<evidence type="ECO:0000313" key="1">
    <source>
        <dbReference type="EMBL" id="KAJ8912350.1"/>
    </source>
</evidence>
<dbReference type="InterPro" id="IPR012337">
    <property type="entry name" value="RNaseH-like_sf"/>
</dbReference>
<reference evidence="1 2" key="1">
    <citation type="journal article" date="2023" name="Insect Mol. Biol.">
        <title>Genome sequencing provides insights into the evolution of gene families encoding plant cell wall-degrading enzymes in longhorned beetles.</title>
        <authorList>
            <person name="Shin N.R."/>
            <person name="Okamura Y."/>
            <person name="Kirsch R."/>
            <person name="Pauchet Y."/>
        </authorList>
    </citation>
    <scope>NUCLEOTIDE SEQUENCE [LARGE SCALE GENOMIC DNA]</scope>
    <source>
        <strain evidence="1">EAD_L_NR</strain>
    </source>
</reference>
<name>A0AAV8VEJ2_9CUCU</name>
<dbReference type="PANTHER" id="PTHR45749:SF23">
    <property type="entry name" value="ZINC FINGER MYM-TYPE PROTEIN 1-LIKE"/>
    <property type="match status" value="1"/>
</dbReference>
<dbReference type="Proteomes" id="UP001159042">
    <property type="component" value="Unassembled WGS sequence"/>
</dbReference>
<sequence length="188" mass="21241">MAWTGRHRAFVVEEYVKGNKVVERFLGFIQLERHTAEYLTGVVIDKLEKLGLDIENCPGQTYDNAANMSGRYAGLQARIRALSSTAIYIPCANHSLNLAVNFACESNLEATDYFSTVQSIYTFFSASTQRWNLLKECCKCSLSNNRDEKSVVRNEAKALHNKMDTFETALLTLIWQRILGRVNATSKT</sequence>
<protein>
    <recommendedName>
        <fullName evidence="3">DUF4371 domain-containing protein</fullName>
    </recommendedName>
</protein>
<organism evidence="1 2">
    <name type="scientific">Exocentrus adspersus</name>
    <dbReference type="NCBI Taxonomy" id="1586481"/>
    <lineage>
        <taxon>Eukaryota</taxon>
        <taxon>Metazoa</taxon>
        <taxon>Ecdysozoa</taxon>
        <taxon>Arthropoda</taxon>
        <taxon>Hexapoda</taxon>
        <taxon>Insecta</taxon>
        <taxon>Pterygota</taxon>
        <taxon>Neoptera</taxon>
        <taxon>Endopterygota</taxon>
        <taxon>Coleoptera</taxon>
        <taxon>Polyphaga</taxon>
        <taxon>Cucujiformia</taxon>
        <taxon>Chrysomeloidea</taxon>
        <taxon>Cerambycidae</taxon>
        <taxon>Lamiinae</taxon>
        <taxon>Acanthocinini</taxon>
        <taxon>Exocentrus</taxon>
    </lineage>
</organism>
<proteinExistence type="predicted"/>